<feature type="binding site" evidence="9">
    <location>
        <position position="343"/>
    </location>
    <ligand>
        <name>(2R)-2-phosphoglycerate</name>
        <dbReference type="ChEBI" id="CHEBI:58289"/>
    </ligand>
</feature>
<evidence type="ECO:0000256" key="7">
    <source>
        <dbReference type="ARBA" id="ARBA00023152"/>
    </source>
</evidence>
<dbReference type="Gene3D" id="3.20.20.120">
    <property type="entry name" value="Enolase-like C-terminal domain"/>
    <property type="match status" value="1"/>
</dbReference>
<dbReference type="EC" id="4.2.1.11" evidence="3 9"/>
<feature type="active site" description="Proton acceptor" evidence="9 10">
    <location>
        <position position="343"/>
    </location>
</feature>
<keyword evidence="6 9" id="KW-0460">Magnesium</keyword>
<feature type="binding site" evidence="11">
    <location>
        <position position="291"/>
    </location>
    <ligand>
        <name>substrate</name>
    </ligand>
</feature>
<dbReference type="HAMAP" id="MF_00318">
    <property type="entry name" value="Enolase"/>
    <property type="match status" value="1"/>
</dbReference>
<name>A0A955EBI2_UNCKA</name>
<keyword evidence="9 12" id="KW-0479">Metal-binding</keyword>
<feature type="binding site" evidence="11">
    <location>
        <begin position="370"/>
        <end position="373"/>
    </location>
    <ligand>
        <name>substrate</name>
    </ligand>
</feature>
<comment type="cofactor">
    <cofactor evidence="9">
        <name>Mg(2+)</name>
        <dbReference type="ChEBI" id="CHEBI:18420"/>
    </cofactor>
    <text evidence="9">Binds a second Mg(2+) ion via substrate during catalysis.</text>
</comment>
<feature type="binding site" evidence="9 12">
    <location>
        <position position="318"/>
    </location>
    <ligand>
        <name>Mg(2+)</name>
        <dbReference type="ChEBI" id="CHEBI:18420"/>
    </ligand>
</feature>
<keyword evidence="9" id="KW-0963">Cytoplasm</keyword>
<dbReference type="GO" id="GO:0009986">
    <property type="term" value="C:cell surface"/>
    <property type="evidence" value="ECO:0007669"/>
    <property type="project" value="UniProtKB-SubCell"/>
</dbReference>
<accession>A0A955EBI2</accession>
<evidence type="ECO:0000313" key="15">
    <source>
        <dbReference type="EMBL" id="MCA9308429.1"/>
    </source>
</evidence>
<dbReference type="Pfam" id="PF03952">
    <property type="entry name" value="Enolase_N"/>
    <property type="match status" value="1"/>
</dbReference>
<keyword evidence="7 9" id="KW-0324">Glycolysis</keyword>
<evidence type="ECO:0000256" key="5">
    <source>
        <dbReference type="ARBA" id="ARBA00022525"/>
    </source>
</evidence>
<feature type="active site" description="Proton donor" evidence="9 10">
    <location>
        <position position="212"/>
    </location>
</feature>
<dbReference type="Pfam" id="PF00113">
    <property type="entry name" value="Enolase_C"/>
    <property type="match status" value="1"/>
</dbReference>
<comment type="catalytic activity">
    <reaction evidence="9">
        <text>(2R)-2-phosphoglycerate = phosphoenolpyruvate + H2O</text>
        <dbReference type="Rhea" id="RHEA:10164"/>
        <dbReference type="ChEBI" id="CHEBI:15377"/>
        <dbReference type="ChEBI" id="CHEBI:58289"/>
        <dbReference type="ChEBI" id="CHEBI:58702"/>
        <dbReference type="EC" id="4.2.1.11"/>
    </reaction>
</comment>
<dbReference type="GO" id="GO:0000015">
    <property type="term" value="C:phosphopyruvate hydratase complex"/>
    <property type="evidence" value="ECO:0007669"/>
    <property type="project" value="InterPro"/>
</dbReference>
<gene>
    <name evidence="9 15" type="primary">eno</name>
    <name evidence="15" type="ORF">KC980_02875</name>
</gene>
<evidence type="ECO:0000256" key="6">
    <source>
        <dbReference type="ARBA" id="ARBA00022842"/>
    </source>
</evidence>
<dbReference type="GO" id="GO:0005576">
    <property type="term" value="C:extracellular region"/>
    <property type="evidence" value="ECO:0007669"/>
    <property type="project" value="UniProtKB-SubCell"/>
</dbReference>
<proteinExistence type="inferred from homology"/>
<dbReference type="SFLD" id="SFLDG00178">
    <property type="entry name" value="enolase"/>
    <property type="match status" value="1"/>
</dbReference>
<feature type="binding site" evidence="11">
    <location>
        <position position="318"/>
    </location>
    <ligand>
        <name>substrate</name>
    </ligand>
</feature>
<dbReference type="InterPro" id="IPR029017">
    <property type="entry name" value="Enolase-like_N"/>
</dbReference>
<feature type="binding site" evidence="11">
    <location>
        <position position="162"/>
    </location>
    <ligand>
        <name>substrate</name>
    </ligand>
</feature>
<comment type="cofactor">
    <cofactor evidence="12">
        <name>Mg(2+)</name>
        <dbReference type="ChEBI" id="CHEBI:18420"/>
    </cofactor>
    <text evidence="12">Mg(2+) is required for catalysis and for stabilizing the dimer.</text>
</comment>
<evidence type="ECO:0000256" key="2">
    <source>
        <dbReference type="ARBA" id="ARBA00009604"/>
    </source>
</evidence>
<dbReference type="PROSITE" id="PS00164">
    <property type="entry name" value="ENOLASE"/>
    <property type="match status" value="1"/>
</dbReference>
<dbReference type="InterPro" id="IPR036849">
    <property type="entry name" value="Enolase-like_C_sf"/>
</dbReference>
<reference evidence="15" key="2">
    <citation type="journal article" date="2021" name="Microbiome">
        <title>Successional dynamics and alternative stable states in a saline activated sludge microbial community over 9 years.</title>
        <authorList>
            <person name="Wang Y."/>
            <person name="Ye J."/>
            <person name="Ju F."/>
            <person name="Liu L."/>
            <person name="Boyd J.A."/>
            <person name="Deng Y."/>
            <person name="Parks D.H."/>
            <person name="Jiang X."/>
            <person name="Yin X."/>
            <person name="Woodcroft B.J."/>
            <person name="Tyson G.W."/>
            <person name="Hugenholtz P."/>
            <person name="Polz M.F."/>
            <person name="Zhang T."/>
        </authorList>
    </citation>
    <scope>NUCLEOTIDE SEQUENCE</scope>
    <source>
        <strain evidence="15">HKST-UBA79</strain>
    </source>
</reference>
<dbReference type="PRINTS" id="PR00148">
    <property type="entry name" value="ENOLASE"/>
</dbReference>
<sequence length="421" mass="45947">MITITKVHAYKEINSRGDWTVVAEVILSTGVVGRYAVADGASTGTKEAIVLDTDTAVSNIISKIAPALVGLSPYDQLTIDTIMLELDKTPNKATLGGNSILAVSVAVANACALSLEVPAYIYLHALYFGKVPATLENPILSFKEFSPRFPIPLFNILNGGKHAQNNLSFQEFMIIPSNTYSFLERMEVGVHCYHILKDKLHADGYATSVGDEGGFAPSNFNPQTALAYIQNALSSHYIIGTDIYFGIDVAADSFVNGDSYTIKEQNLTLSQNQLIDYLSDLTTKHPLIILEDPLYETHLDSWNTINANLGSKLNIVGDDLVVTNTKILLTAIDKKLCNAVIVKLNQVGTLTETFAFIQTAQKNNLKIIISHRSGDTAEDTFVADMALAVNADFVKFGAPARGERTVKYNRLLEIYDDIQTT</sequence>
<organism evidence="15 16">
    <name type="scientific">candidate division WWE3 bacterium</name>
    <dbReference type="NCBI Taxonomy" id="2053526"/>
    <lineage>
        <taxon>Bacteria</taxon>
        <taxon>Katanobacteria</taxon>
    </lineage>
</organism>
<dbReference type="PIRSF" id="PIRSF001400">
    <property type="entry name" value="Enolase"/>
    <property type="match status" value="1"/>
</dbReference>
<feature type="binding site" evidence="9 12">
    <location>
        <position position="248"/>
    </location>
    <ligand>
        <name>Mg(2+)</name>
        <dbReference type="ChEBI" id="CHEBI:18420"/>
    </ligand>
</feature>
<dbReference type="InterPro" id="IPR020811">
    <property type="entry name" value="Enolase_N"/>
</dbReference>
<dbReference type="SFLD" id="SFLDF00002">
    <property type="entry name" value="enolase"/>
    <property type="match status" value="1"/>
</dbReference>
<dbReference type="InterPro" id="IPR020810">
    <property type="entry name" value="Enolase_C"/>
</dbReference>
<comment type="pathway">
    <text evidence="1 9">Carbohydrate degradation; glycolysis; pyruvate from D-glyceraldehyde 3-phosphate: step 4/5.</text>
</comment>
<dbReference type="Proteomes" id="UP000740557">
    <property type="component" value="Unassembled WGS sequence"/>
</dbReference>
<reference evidence="15" key="1">
    <citation type="submission" date="2020-04" db="EMBL/GenBank/DDBJ databases">
        <authorList>
            <person name="Zhang T."/>
        </authorList>
    </citation>
    <scope>NUCLEOTIDE SEQUENCE</scope>
    <source>
        <strain evidence="15">HKST-UBA79</strain>
    </source>
</reference>
<dbReference type="InterPro" id="IPR000941">
    <property type="entry name" value="Enolase"/>
</dbReference>
<keyword evidence="5 9" id="KW-0964">Secreted</keyword>
<evidence type="ECO:0000259" key="14">
    <source>
        <dbReference type="SMART" id="SM01193"/>
    </source>
</evidence>
<feature type="binding site" evidence="11">
    <location>
        <position position="171"/>
    </location>
    <ligand>
        <name>substrate</name>
    </ligand>
</feature>
<evidence type="ECO:0000313" key="16">
    <source>
        <dbReference type="Proteomes" id="UP000740557"/>
    </source>
</evidence>
<dbReference type="EMBL" id="JAGQNX010000085">
    <property type="protein sequence ID" value="MCA9308429.1"/>
    <property type="molecule type" value="Genomic_DNA"/>
</dbReference>
<dbReference type="GO" id="GO:0006096">
    <property type="term" value="P:glycolytic process"/>
    <property type="evidence" value="ECO:0007669"/>
    <property type="project" value="UniProtKB-UniRule"/>
</dbReference>
<feature type="binding site" evidence="11">
    <location>
        <position position="395"/>
    </location>
    <ligand>
        <name>substrate</name>
    </ligand>
</feature>
<comment type="function">
    <text evidence="9">Catalyzes the reversible conversion of 2-phosphoglycerate (2-PG) into phosphoenolpyruvate (PEP). It is essential for the degradation of carbohydrates via glycolysis.</text>
</comment>
<dbReference type="SMART" id="SM01193">
    <property type="entry name" value="Enolase_N"/>
    <property type="match status" value="1"/>
</dbReference>
<dbReference type="PANTHER" id="PTHR11902:SF1">
    <property type="entry name" value="ENOLASE"/>
    <property type="match status" value="1"/>
</dbReference>
<evidence type="ECO:0000256" key="3">
    <source>
        <dbReference type="ARBA" id="ARBA00012058"/>
    </source>
</evidence>
<dbReference type="PANTHER" id="PTHR11902">
    <property type="entry name" value="ENOLASE"/>
    <property type="match status" value="1"/>
</dbReference>
<feature type="binding site" evidence="9">
    <location>
        <position position="395"/>
    </location>
    <ligand>
        <name>(2R)-2-phosphoglycerate</name>
        <dbReference type="ChEBI" id="CHEBI:58289"/>
    </ligand>
</feature>
<feature type="binding site" evidence="9 12">
    <location>
        <position position="291"/>
    </location>
    <ligand>
        <name>Mg(2+)</name>
        <dbReference type="ChEBI" id="CHEBI:18420"/>
    </ligand>
</feature>
<feature type="domain" description="Enolase N-terminal" evidence="14">
    <location>
        <begin position="4"/>
        <end position="123"/>
    </location>
</feature>
<feature type="binding site" evidence="9">
    <location>
        <position position="170"/>
    </location>
    <ligand>
        <name>(2R)-2-phosphoglycerate</name>
        <dbReference type="ChEBI" id="CHEBI:58289"/>
    </ligand>
</feature>
<evidence type="ECO:0000256" key="1">
    <source>
        <dbReference type="ARBA" id="ARBA00005031"/>
    </source>
</evidence>
<dbReference type="Gene3D" id="3.30.390.10">
    <property type="entry name" value="Enolase-like, N-terminal domain"/>
    <property type="match status" value="1"/>
</dbReference>
<comment type="subcellular location">
    <subcellularLocation>
        <location evidence="9">Cytoplasm</location>
    </subcellularLocation>
    <subcellularLocation>
        <location evidence="9">Secreted</location>
    </subcellularLocation>
    <subcellularLocation>
        <location evidence="9">Cell surface</location>
    </subcellularLocation>
    <text evidence="9">Fractions of enolase are present in both the cytoplasm and on the cell surface.</text>
</comment>
<dbReference type="SFLD" id="SFLDS00001">
    <property type="entry name" value="Enolase"/>
    <property type="match status" value="1"/>
</dbReference>
<evidence type="ECO:0000256" key="12">
    <source>
        <dbReference type="PIRSR" id="PIRSR001400-3"/>
    </source>
</evidence>
<evidence type="ECO:0000256" key="9">
    <source>
        <dbReference type="HAMAP-Rule" id="MF_00318"/>
    </source>
</evidence>
<comment type="similarity">
    <text evidence="2 9">Belongs to the enolase family.</text>
</comment>
<evidence type="ECO:0000259" key="13">
    <source>
        <dbReference type="SMART" id="SM01192"/>
    </source>
</evidence>
<dbReference type="SMART" id="SM01192">
    <property type="entry name" value="Enolase_C"/>
    <property type="match status" value="1"/>
</dbReference>
<dbReference type="SUPFAM" id="SSF54826">
    <property type="entry name" value="Enolase N-terminal domain-like"/>
    <property type="match status" value="1"/>
</dbReference>
<dbReference type="InterPro" id="IPR020809">
    <property type="entry name" value="Enolase_CS"/>
</dbReference>
<evidence type="ECO:0000256" key="10">
    <source>
        <dbReference type="PIRSR" id="PIRSR001400-1"/>
    </source>
</evidence>
<dbReference type="AlphaFoldDB" id="A0A955EBI2"/>
<protein>
    <recommendedName>
        <fullName evidence="4 9">Enolase</fullName>
        <ecNumber evidence="3 9">4.2.1.11</ecNumber>
    </recommendedName>
    <alternativeName>
        <fullName evidence="9">2-phospho-D-glycerate hydro-lyase</fullName>
    </alternativeName>
    <alternativeName>
        <fullName evidence="9">2-phosphoglycerate dehydratase</fullName>
    </alternativeName>
</protein>
<keyword evidence="8 9" id="KW-0456">Lyase</keyword>
<feature type="domain" description="Enolase C-terminal TIM barrel" evidence="13">
    <location>
        <begin position="146"/>
        <end position="421"/>
    </location>
</feature>
<comment type="caution">
    <text evidence="15">The sequence shown here is derived from an EMBL/GenBank/DDBJ whole genome shotgun (WGS) entry which is preliminary data.</text>
</comment>
<evidence type="ECO:0000256" key="11">
    <source>
        <dbReference type="PIRSR" id="PIRSR001400-2"/>
    </source>
</evidence>
<evidence type="ECO:0000256" key="8">
    <source>
        <dbReference type="ARBA" id="ARBA00023239"/>
    </source>
</evidence>
<evidence type="ECO:0000256" key="4">
    <source>
        <dbReference type="ARBA" id="ARBA00017068"/>
    </source>
</evidence>
<feature type="binding site" evidence="9">
    <location>
        <position position="372"/>
    </location>
    <ligand>
        <name>(2R)-2-phosphoglycerate</name>
        <dbReference type="ChEBI" id="CHEBI:58289"/>
    </ligand>
</feature>
<dbReference type="GO" id="GO:0000287">
    <property type="term" value="F:magnesium ion binding"/>
    <property type="evidence" value="ECO:0007669"/>
    <property type="project" value="UniProtKB-UniRule"/>
</dbReference>
<feature type="binding site" evidence="9">
    <location>
        <position position="373"/>
    </location>
    <ligand>
        <name>(2R)-2-phosphoglycerate</name>
        <dbReference type="ChEBI" id="CHEBI:58289"/>
    </ligand>
</feature>
<dbReference type="SUPFAM" id="SSF51604">
    <property type="entry name" value="Enolase C-terminal domain-like"/>
    <property type="match status" value="1"/>
</dbReference>
<dbReference type="GO" id="GO:0004634">
    <property type="term" value="F:phosphopyruvate hydratase activity"/>
    <property type="evidence" value="ECO:0007669"/>
    <property type="project" value="UniProtKB-UniRule"/>
</dbReference>